<evidence type="ECO:0000313" key="1">
    <source>
        <dbReference type="EMBL" id="RCH56504.1"/>
    </source>
</evidence>
<comment type="caution">
    <text evidence="1">The sequence shown here is derived from an EMBL/GenBank/DDBJ whole genome shotgun (WGS) entry which is preliminary data.</text>
</comment>
<dbReference type="Gene3D" id="3.30.300.20">
    <property type="match status" value="1"/>
</dbReference>
<dbReference type="Pfam" id="PF02566">
    <property type="entry name" value="OsmC"/>
    <property type="match status" value="1"/>
</dbReference>
<dbReference type="SUPFAM" id="SSF82784">
    <property type="entry name" value="OsmC-like"/>
    <property type="match status" value="1"/>
</dbReference>
<dbReference type="PANTHER" id="PTHR39624">
    <property type="entry name" value="PROTEIN INVOLVED IN RIMO-MEDIATED BETA-METHYLTHIOLATION OF RIBOSOMAL PROTEIN S12 YCAO"/>
    <property type="match status" value="1"/>
</dbReference>
<keyword evidence="2" id="KW-1185">Reference proteome</keyword>
<proteinExistence type="predicted"/>
<dbReference type="OrthoDB" id="9791538at2"/>
<dbReference type="PANTHER" id="PTHR39624:SF2">
    <property type="entry name" value="OSMC-LIKE PROTEIN"/>
    <property type="match status" value="1"/>
</dbReference>
<dbReference type="InterPro" id="IPR015946">
    <property type="entry name" value="KH_dom-like_a/b"/>
</dbReference>
<protein>
    <submittedName>
        <fullName evidence="1">OsmC family peroxiredoxin</fullName>
    </submittedName>
</protein>
<sequence>MAKISAITKQEKYKVEIHSLTGNSLIADEPVEMGGMNMGFSPKELLASSLAACTSITLKMYAAHKAWDLKEVKVDIALDFYAGENKTVINRKIDLTGDLDEAQKRRLLAVANACPVHKMLTNPVEISTIITDLKL</sequence>
<dbReference type="AlphaFoldDB" id="A0A367GSV0"/>
<dbReference type="Proteomes" id="UP000253209">
    <property type="component" value="Unassembled WGS sequence"/>
</dbReference>
<accession>A0A367GSV0</accession>
<reference evidence="1 2" key="1">
    <citation type="submission" date="2018-05" db="EMBL/GenBank/DDBJ databases">
        <title>Mucilaginibacter hurinus sp. nov., isolated from briquette warehouse soil.</title>
        <authorList>
            <person name="Choi L."/>
        </authorList>
    </citation>
    <scope>NUCLEOTIDE SEQUENCE [LARGE SCALE GENOMIC DNA]</scope>
    <source>
        <strain evidence="1 2">ZR32</strain>
    </source>
</reference>
<dbReference type="EMBL" id="QGDC01000001">
    <property type="protein sequence ID" value="RCH56504.1"/>
    <property type="molecule type" value="Genomic_DNA"/>
</dbReference>
<evidence type="ECO:0000313" key="2">
    <source>
        <dbReference type="Proteomes" id="UP000253209"/>
    </source>
</evidence>
<dbReference type="InterPro" id="IPR036102">
    <property type="entry name" value="OsmC/Ohrsf"/>
</dbReference>
<dbReference type="RefSeq" id="WP_114003401.1">
    <property type="nucleotide sequence ID" value="NZ_QGDC01000001.1"/>
</dbReference>
<dbReference type="InterPro" id="IPR003718">
    <property type="entry name" value="OsmC/Ohr_fam"/>
</dbReference>
<name>A0A367GSV0_9SPHI</name>
<organism evidence="1 2">
    <name type="scientific">Mucilaginibacter hurinus</name>
    <dbReference type="NCBI Taxonomy" id="2201324"/>
    <lineage>
        <taxon>Bacteria</taxon>
        <taxon>Pseudomonadati</taxon>
        <taxon>Bacteroidota</taxon>
        <taxon>Sphingobacteriia</taxon>
        <taxon>Sphingobacteriales</taxon>
        <taxon>Sphingobacteriaceae</taxon>
        <taxon>Mucilaginibacter</taxon>
    </lineage>
</organism>
<gene>
    <name evidence="1" type="ORF">DJ568_01200</name>
</gene>